<evidence type="ECO:0000313" key="1">
    <source>
        <dbReference type="EMBL" id="GEM38571.1"/>
    </source>
</evidence>
<sequence length="72" mass="7884">MTEPRTGQLNVFLPKAMAPAALDAVIRLNVESALARTGQRPVTIERGAGHEHSPGVWCWPVTYTADTNQRLD</sequence>
<dbReference type="RefSeq" id="WP_147130950.1">
    <property type="nucleotide sequence ID" value="NZ_BJXA01000016.1"/>
</dbReference>
<organism evidence="1 2">
    <name type="scientific">Nocardia ninae NBRC 108245</name>
    <dbReference type="NCBI Taxonomy" id="1210091"/>
    <lineage>
        <taxon>Bacteria</taxon>
        <taxon>Bacillati</taxon>
        <taxon>Actinomycetota</taxon>
        <taxon>Actinomycetes</taxon>
        <taxon>Mycobacteriales</taxon>
        <taxon>Nocardiaceae</taxon>
        <taxon>Nocardia</taxon>
    </lineage>
</organism>
<name>A0A511MDL3_9NOCA</name>
<dbReference type="Proteomes" id="UP000321424">
    <property type="component" value="Unassembled WGS sequence"/>
</dbReference>
<dbReference type="OrthoDB" id="4564041at2"/>
<dbReference type="EMBL" id="BJXA01000016">
    <property type="protein sequence ID" value="GEM38571.1"/>
    <property type="molecule type" value="Genomic_DNA"/>
</dbReference>
<dbReference type="AlphaFoldDB" id="A0A511MDL3"/>
<reference evidence="1 2" key="1">
    <citation type="submission" date="2019-07" db="EMBL/GenBank/DDBJ databases">
        <title>Whole genome shotgun sequence of Nocardia ninae NBRC 108245.</title>
        <authorList>
            <person name="Hosoyama A."/>
            <person name="Uohara A."/>
            <person name="Ohji S."/>
            <person name="Ichikawa N."/>
        </authorList>
    </citation>
    <scope>NUCLEOTIDE SEQUENCE [LARGE SCALE GENOMIC DNA]</scope>
    <source>
        <strain evidence="1 2">NBRC 108245</strain>
    </source>
</reference>
<keyword evidence="2" id="KW-1185">Reference proteome</keyword>
<protein>
    <submittedName>
        <fullName evidence="1">Uncharacterized protein</fullName>
    </submittedName>
</protein>
<evidence type="ECO:0000313" key="2">
    <source>
        <dbReference type="Proteomes" id="UP000321424"/>
    </source>
</evidence>
<comment type="caution">
    <text evidence="1">The sequence shown here is derived from an EMBL/GenBank/DDBJ whole genome shotgun (WGS) entry which is preliminary data.</text>
</comment>
<gene>
    <name evidence="1" type="ORF">NN4_30900</name>
</gene>
<accession>A0A511MDL3</accession>
<proteinExistence type="predicted"/>